<sequence>MSFKKVLPLSSGRTIPQIGLGTWLAEPGEVKAAVEIAIKHGYRHLDLAMCYENQSEVGQALAEFLPNAKGVFPHPEVKVERKDLFITSKLWNCSHQREYAVRELDETLNQLGIDYLDLYLVHWPVAYEPGNGLNPMHPTKENQRHLDLKTTVIETWETMIALKKTGKVKDIGVSNFSIDYIKGITKTGLEMPVVNQIEMHPLLLQNNLVNFCNQHKIHITAYSPLGNNLVGLPKLTDHPVVQEIAAKHGSKTTPAQTLIAWGAHRGFSVIPKSVHEERIRSNFEQVELSNDEFEKISAIGKNRHRFNIPYNNKVRWDIDIFGEPEEANATNKVNIG</sequence>
<name>A0A0C3FU13_PILCF</name>
<dbReference type="FunCoup" id="A0A0C3FU13">
    <property type="interactions" value="387"/>
</dbReference>
<dbReference type="STRING" id="765440.A0A0C3FU13"/>
<dbReference type="EMBL" id="KN832994">
    <property type="protein sequence ID" value="KIM82391.1"/>
    <property type="molecule type" value="Genomic_DNA"/>
</dbReference>
<reference evidence="7" key="2">
    <citation type="submission" date="2015-01" db="EMBL/GenBank/DDBJ databases">
        <title>Evolutionary Origins and Diversification of the Mycorrhizal Mutualists.</title>
        <authorList>
            <consortium name="DOE Joint Genome Institute"/>
            <consortium name="Mycorrhizal Genomics Consortium"/>
            <person name="Kohler A."/>
            <person name="Kuo A."/>
            <person name="Nagy L.G."/>
            <person name="Floudas D."/>
            <person name="Copeland A."/>
            <person name="Barry K.W."/>
            <person name="Cichocki N."/>
            <person name="Veneault-Fourrey C."/>
            <person name="LaButti K."/>
            <person name="Lindquist E.A."/>
            <person name="Lipzen A."/>
            <person name="Lundell T."/>
            <person name="Morin E."/>
            <person name="Murat C."/>
            <person name="Riley R."/>
            <person name="Ohm R."/>
            <person name="Sun H."/>
            <person name="Tunlid A."/>
            <person name="Henrissat B."/>
            <person name="Grigoriev I.V."/>
            <person name="Hibbett D.S."/>
            <person name="Martin F."/>
        </authorList>
    </citation>
    <scope>NUCLEOTIDE SEQUENCE [LARGE SCALE GENOMIC DNA]</scope>
    <source>
        <strain evidence="7">F 1598</strain>
    </source>
</reference>
<evidence type="ECO:0000256" key="2">
    <source>
        <dbReference type="PIRSR" id="PIRSR000097-1"/>
    </source>
</evidence>
<dbReference type="PIRSF" id="PIRSF000097">
    <property type="entry name" value="AKR"/>
    <property type="match status" value="1"/>
</dbReference>
<dbReference type="FunFam" id="3.20.20.100:FF:000002">
    <property type="entry name" value="2,5-diketo-D-gluconic acid reductase A"/>
    <property type="match status" value="1"/>
</dbReference>
<dbReference type="Proteomes" id="UP000054166">
    <property type="component" value="Unassembled WGS sequence"/>
</dbReference>
<dbReference type="AlphaFoldDB" id="A0A0C3FU13"/>
<dbReference type="PRINTS" id="PR00069">
    <property type="entry name" value="ALDKETRDTASE"/>
</dbReference>
<dbReference type="Gene3D" id="3.20.20.100">
    <property type="entry name" value="NADP-dependent oxidoreductase domain"/>
    <property type="match status" value="1"/>
</dbReference>
<dbReference type="CDD" id="cd19118">
    <property type="entry name" value="AKR_AKR3B1-3"/>
    <property type="match status" value="1"/>
</dbReference>
<feature type="domain" description="NADP-dependent oxidoreductase" evidence="5">
    <location>
        <begin position="18"/>
        <end position="299"/>
    </location>
</feature>
<protein>
    <recommendedName>
        <fullName evidence="5">NADP-dependent oxidoreductase domain-containing protein</fullName>
    </recommendedName>
</protein>
<keyword evidence="7" id="KW-1185">Reference proteome</keyword>
<organism evidence="6 7">
    <name type="scientific">Piloderma croceum (strain F 1598)</name>
    <dbReference type="NCBI Taxonomy" id="765440"/>
    <lineage>
        <taxon>Eukaryota</taxon>
        <taxon>Fungi</taxon>
        <taxon>Dikarya</taxon>
        <taxon>Basidiomycota</taxon>
        <taxon>Agaricomycotina</taxon>
        <taxon>Agaricomycetes</taxon>
        <taxon>Agaricomycetidae</taxon>
        <taxon>Atheliales</taxon>
        <taxon>Atheliaceae</taxon>
        <taxon>Piloderma</taxon>
    </lineage>
</organism>
<proteinExistence type="predicted"/>
<dbReference type="Pfam" id="PF00248">
    <property type="entry name" value="Aldo_ket_red"/>
    <property type="match status" value="1"/>
</dbReference>
<dbReference type="InterPro" id="IPR018170">
    <property type="entry name" value="Aldo/ket_reductase_CS"/>
</dbReference>
<dbReference type="InterPro" id="IPR023210">
    <property type="entry name" value="NADP_OxRdtase_dom"/>
</dbReference>
<evidence type="ECO:0000313" key="7">
    <source>
        <dbReference type="Proteomes" id="UP000054166"/>
    </source>
</evidence>
<reference evidence="6 7" key="1">
    <citation type="submission" date="2014-04" db="EMBL/GenBank/DDBJ databases">
        <authorList>
            <consortium name="DOE Joint Genome Institute"/>
            <person name="Kuo A."/>
            <person name="Tarkka M."/>
            <person name="Buscot F."/>
            <person name="Kohler A."/>
            <person name="Nagy L.G."/>
            <person name="Floudas D."/>
            <person name="Copeland A."/>
            <person name="Barry K.W."/>
            <person name="Cichocki N."/>
            <person name="Veneault-Fourrey C."/>
            <person name="LaButti K."/>
            <person name="Lindquist E.A."/>
            <person name="Lipzen A."/>
            <person name="Lundell T."/>
            <person name="Morin E."/>
            <person name="Murat C."/>
            <person name="Sun H."/>
            <person name="Tunlid A."/>
            <person name="Henrissat B."/>
            <person name="Grigoriev I.V."/>
            <person name="Hibbett D.S."/>
            <person name="Martin F."/>
            <person name="Nordberg H.P."/>
            <person name="Cantor M.N."/>
            <person name="Hua S.X."/>
        </authorList>
    </citation>
    <scope>NUCLEOTIDE SEQUENCE [LARGE SCALE GENOMIC DNA]</scope>
    <source>
        <strain evidence="6 7">F 1598</strain>
    </source>
</reference>
<dbReference type="InterPro" id="IPR036812">
    <property type="entry name" value="NAD(P)_OxRdtase_dom_sf"/>
</dbReference>
<dbReference type="OrthoDB" id="416253at2759"/>
<dbReference type="InterPro" id="IPR020471">
    <property type="entry name" value="AKR"/>
</dbReference>
<dbReference type="SUPFAM" id="SSF51430">
    <property type="entry name" value="NAD(P)-linked oxidoreductase"/>
    <property type="match status" value="1"/>
</dbReference>
<gene>
    <name evidence="6" type="ORF">PILCRDRAFT_461106</name>
</gene>
<accession>A0A0C3FU13</accession>
<keyword evidence="1" id="KW-0560">Oxidoreductase</keyword>
<feature type="active site" description="Proton donor" evidence="2">
    <location>
        <position position="51"/>
    </location>
</feature>
<feature type="site" description="Lowers pKa of active site Tyr" evidence="4">
    <location>
        <position position="89"/>
    </location>
</feature>
<dbReference type="PROSITE" id="PS00062">
    <property type="entry name" value="ALDOKETO_REDUCTASE_2"/>
    <property type="match status" value="1"/>
</dbReference>
<feature type="binding site" evidence="3">
    <location>
        <position position="122"/>
    </location>
    <ligand>
        <name>substrate</name>
    </ligand>
</feature>
<evidence type="ECO:0000313" key="6">
    <source>
        <dbReference type="EMBL" id="KIM82391.1"/>
    </source>
</evidence>
<dbReference type="PANTHER" id="PTHR11732">
    <property type="entry name" value="ALDO/KETO REDUCTASE"/>
    <property type="match status" value="1"/>
</dbReference>
<evidence type="ECO:0000259" key="5">
    <source>
        <dbReference type="Pfam" id="PF00248"/>
    </source>
</evidence>
<dbReference type="GO" id="GO:0016616">
    <property type="term" value="F:oxidoreductase activity, acting on the CH-OH group of donors, NAD or NADP as acceptor"/>
    <property type="evidence" value="ECO:0007669"/>
    <property type="project" value="UniProtKB-ARBA"/>
</dbReference>
<dbReference type="PROSITE" id="PS00798">
    <property type="entry name" value="ALDOKETO_REDUCTASE_1"/>
    <property type="match status" value="1"/>
</dbReference>
<evidence type="ECO:0000256" key="4">
    <source>
        <dbReference type="PIRSR" id="PIRSR000097-3"/>
    </source>
</evidence>
<dbReference type="InParanoid" id="A0A0C3FU13"/>
<dbReference type="HOGENOM" id="CLU_023205_0_0_1"/>
<evidence type="ECO:0000256" key="3">
    <source>
        <dbReference type="PIRSR" id="PIRSR000097-2"/>
    </source>
</evidence>
<dbReference type="InterPro" id="IPR044490">
    <property type="entry name" value="AKR3B"/>
</dbReference>
<evidence type="ECO:0000256" key="1">
    <source>
        <dbReference type="ARBA" id="ARBA00023002"/>
    </source>
</evidence>